<comment type="caution">
    <text evidence="8">The sequence shown here is derived from an EMBL/GenBank/DDBJ whole genome shotgun (WGS) entry which is preliminary data.</text>
</comment>
<accession>A0ABN1EJ54</accession>
<dbReference type="Proteomes" id="UP001499951">
    <property type="component" value="Unassembled WGS sequence"/>
</dbReference>
<evidence type="ECO:0000259" key="6">
    <source>
        <dbReference type="Pfam" id="PF00557"/>
    </source>
</evidence>
<proteinExistence type="inferred from homology"/>
<dbReference type="SUPFAM" id="SSF53092">
    <property type="entry name" value="Creatinase/prolidase N-terminal domain"/>
    <property type="match status" value="1"/>
</dbReference>
<sequence length="392" mass="42534">MFDSRMTAVLEKLTPATPAVPAIGTREIEARLEKARALTRDLGADALLIGPGASLAYFSRLVWGLSERLTALFLPVTGKPLLICPYFEQGTVNAGLKIEAELRPWHEEECPFALIGSAMRDLGLSKLAVDPALPFAMAHRLGHATGLSLEEASPVIKACRSRKSPAEIAILAEAMAMTLRVEKAVPQILHEGISTSDVAAFIEAAHKKLGSPGSSFVIVQFGRGTAFPHGLPGVQHLKENDLVLVDTGCWLHGYTSDLTRTYCFGKPTDEERRIWDIEKEAQAAAFAKAGIGVPCEEVDAAARAVLVRYGLGPDYRLPGLPHRTGHGLGMDVHEDPYIVRGNKTPLDVGMCFSDEPMIVVPDRFGIRLEDDIYITESGPKFFTEPQSDILTV</sequence>
<evidence type="ECO:0000256" key="1">
    <source>
        <dbReference type="ARBA" id="ARBA00022670"/>
    </source>
</evidence>
<protein>
    <submittedName>
        <fullName evidence="8">Xaa-Pro peptidase family protein</fullName>
    </submittedName>
</protein>
<dbReference type="PANTHER" id="PTHR46112:SF3">
    <property type="entry name" value="AMINOPEPTIDASE YPDF"/>
    <property type="match status" value="1"/>
</dbReference>
<keyword evidence="2 5" id="KW-0479">Metal-binding</keyword>
<dbReference type="Gene3D" id="3.90.230.10">
    <property type="entry name" value="Creatinase/methionine aminopeptidase superfamily"/>
    <property type="match status" value="1"/>
</dbReference>
<evidence type="ECO:0000313" key="8">
    <source>
        <dbReference type="EMBL" id="GAA0567751.1"/>
    </source>
</evidence>
<evidence type="ECO:0000259" key="7">
    <source>
        <dbReference type="Pfam" id="PF01321"/>
    </source>
</evidence>
<dbReference type="PROSITE" id="PS00491">
    <property type="entry name" value="PROLINE_PEPTIDASE"/>
    <property type="match status" value="1"/>
</dbReference>
<dbReference type="EMBL" id="BAAADD010000003">
    <property type="protein sequence ID" value="GAA0567751.1"/>
    <property type="molecule type" value="Genomic_DNA"/>
</dbReference>
<dbReference type="Pfam" id="PF01321">
    <property type="entry name" value="Creatinase_N"/>
    <property type="match status" value="1"/>
</dbReference>
<evidence type="ECO:0000256" key="4">
    <source>
        <dbReference type="ARBA" id="ARBA00023049"/>
    </source>
</evidence>
<evidence type="ECO:0000256" key="2">
    <source>
        <dbReference type="ARBA" id="ARBA00022723"/>
    </source>
</evidence>
<keyword evidence="1" id="KW-0645">Protease</keyword>
<dbReference type="Pfam" id="PF00557">
    <property type="entry name" value="Peptidase_M24"/>
    <property type="match status" value="1"/>
</dbReference>
<evidence type="ECO:0000256" key="5">
    <source>
        <dbReference type="RuleBase" id="RU000590"/>
    </source>
</evidence>
<reference evidence="8 9" key="1">
    <citation type="journal article" date="2019" name="Int. J. Syst. Evol. Microbiol.">
        <title>The Global Catalogue of Microorganisms (GCM) 10K type strain sequencing project: providing services to taxonomists for standard genome sequencing and annotation.</title>
        <authorList>
            <consortium name="The Broad Institute Genomics Platform"/>
            <consortium name="The Broad Institute Genome Sequencing Center for Infectious Disease"/>
            <person name="Wu L."/>
            <person name="Ma J."/>
        </authorList>
    </citation>
    <scope>NUCLEOTIDE SEQUENCE [LARGE SCALE GENOMIC DNA]</scope>
    <source>
        <strain evidence="8 9">JCM 15089</strain>
    </source>
</reference>
<gene>
    <name evidence="8" type="ORF">GCM10008942_15420</name>
</gene>
<evidence type="ECO:0000313" key="9">
    <source>
        <dbReference type="Proteomes" id="UP001499951"/>
    </source>
</evidence>
<comment type="similarity">
    <text evidence="5">Belongs to the peptidase M24B family.</text>
</comment>
<dbReference type="InterPro" id="IPR029149">
    <property type="entry name" value="Creatin/AminoP/Spt16_N"/>
</dbReference>
<dbReference type="InterPro" id="IPR050659">
    <property type="entry name" value="Peptidase_M24B"/>
</dbReference>
<dbReference type="InterPro" id="IPR000994">
    <property type="entry name" value="Pept_M24"/>
</dbReference>
<dbReference type="SUPFAM" id="SSF55920">
    <property type="entry name" value="Creatinase/aminopeptidase"/>
    <property type="match status" value="1"/>
</dbReference>
<name>A0ABN1EJ54_9PROT</name>
<evidence type="ECO:0000256" key="3">
    <source>
        <dbReference type="ARBA" id="ARBA00022801"/>
    </source>
</evidence>
<dbReference type="InterPro" id="IPR036005">
    <property type="entry name" value="Creatinase/aminopeptidase-like"/>
</dbReference>
<dbReference type="InterPro" id="IPR000587">
    <property type="entry name" value="Creatinase_N"/>
</dbReference>
<dbReference type="Gene3D" id="3.40.350.10">
    <property type="entry name" value="Creatinase/prolidase N-terminal domain"/>
    <property type="match status" value="1"/>
</dbReference>
<feature type="domain" description="Peptidase M24" evidence="6">
    <location>
        <begin position="171"/>
        <end position="376"/>
    </location>
</feature>
<keyword evidence="3" id="KW-0378">Hydrolase</keyword>
<feature type="domain" description="Creatinase N-terminal" evidence="7">
    <location>
        <begin position="31"/>
        <end position="161"/>
    </location>
</feature>
<keyword evidence="4" id="KW-0482">Metalloprotease</keyword>
<dbReference type="PANTHER" id="PTHR46112">
    <property type="entry name" value="AMINOPEPTIDASE"/>
    <property type="match status" value="1"/>
</dbReference>
<organism evidence="8 9">
    <name type="scientific">Rhizomicrobium electricum</name>
    <dbReference type="NCBI Taxonomy" id="480070"/>
    <lineage>
        <taxon>Bacteria</taxon>
        <taxon>Pseudomonadati</taxon>
        <taxon>Pseudomonadota</taxon>
        <taxon>Alphaproteobacteria</taxon>
        <taxon>Micropepsales</taxon>
        <taxon>Micropepsaceae</taxon>
        <taxon>Rhizomicrobium</taxon>
    </lineage>
</organism>
<dbReference type="InterPro" id="IPR001131">
    <property type="entry name" value="Peptidase_M24B_aminopep-P_CS"/>
</dbReference>
<keyword evidence="9" id="KW-1185">Reference proteome</keyword>